<reference evidence="12" key="1">
    <citation type="submission" date="2021-01" db="EMBL/GenBank/DDBJ databases">
        <authorList>
            <person name="Eckstrom K.M.E."/>
        </authorList>
    </citation>
    <scope>NUCLEOTIDE SEQUENCE</scope>
    <source>
        <strain evidence="12">UVCC 0001</strain>
    </source>
</reference>
<dbReference type="InterPro" id="IPR000744">
    <property type="entry name" value="NSF_attach"/>
</dbReference>
<evidence type="ECO:0000256" key="10">
    <source>
        <dbReference type="ARBA" id="ARBA00042485"/>
    </source>
</evidence>
<evidence type="ECO:0000256" key="4">
    <source>
        <dbReference type="ARBA" id="ARBA00022448"/>
    </source>
</evidence>
<comment type="similarity">
    <text evidence="3">Belongs to the NSRP1 family.</text>
</comment>
<dbReference type="GO" id="GO:0005483">
    <property type="term" value="F:soluble NSF attachment protein activity"/>
    <property type="evidence" value="ECO:0007669"/>
    <property type="project" value="TreeGrafter"/>
</dbReference>
<evidence type="ECO:0000256" key="6">
    <source>
        <dbReference type="ARBA" id="ARBA00022927"/>
    </source>
</evidence>
<keyword evidence="13" id="KW-1185">Reference proteome</keyword>
<dbReference type="GO" id="GO:0019905">
    <property type="term" value="F:syntaxin binding"/>
    <property type="evidence" value="ECO:0007669"/>
    <property type="project" value="TreeGrafter"/>
</dbReference>
<dbReference type="GO" id="GO:0000381">
    <property type="term" value="P:regulation of alternative mRNA splicing, via spliceosome"/>
    <property type="evidence" value="ECO:0007669"/>
    <property type="project" value="InterPro"/>
</dbReference>
<dbReference type="AlphaFoldDB" id="A0AAD9IM02"/>
<evidence type="ECO:0000313" key="13">
    <source>
        <dbReference type="Proteomes" id="UP001255856"/>
    </source>
</evidence>
<dbReference type="Gene3D" id="1.25.40.10">
    <property type="entry name" value="Tetratricopeptide repeat domain"/>
    <property type="match status" value="1"/>
</dbReference>
<keyword evidence="4" id="KW-0813">Transport</keyword>
<dbReference type="Proteomes" id="UP001255856">
    <property type="component" value="Unassembled WGS sequence"/>
</dbReference>
<keyword evidence="5" id="KW-0931">ER-Golgi transport</keyword>
<organism evidence="12 13">
    <name type="scientific">Prototheca wickerhamii</name>
    <dbReference type="NCBI Taxonomy" id="3111"/>
    <lineage>
        <taxon>Eukaryota</taxon>
        <taxon>Viridiplantae</taxon>
        <taxon>Chlorophyta</taxon>
        <taxon>core chlorophytes</taxon>
        <taxon>Trebouxiophyceae</taxon>
        <taxon>Chlorellales</taxon>
        <taxon>Chlorellaceae</taxon>
        <taxon>Prototheca</taxon>
    </lineage>
</organism>
<dbReference type="Pfam" id="PF09745">
    <property type="entry name" value="NSRP1_N"/>
    <property type="match status" value="1"/>
</dbReference>
<dbReference type="GO" id="GO:0016192">
    <property type="term" value="P:vesicle-mediated transport"/>
    <property type="evidence" value="ECO:0007669"/>
    <property type="project" value="UniProtKB-KW"/>
</dbReference>
<keyword evidence="7" id="KW-0175">Coiled coil</keyword>
<evidence type="ECO:0000256" key="9">
    <source>
        <dbReference type="ARBA" id="ARBA00040047"/>
    </source>
</evidence>
<comment type="similarity">
    <text evidence="2">Belongs to the SNAP family.</text>
</comment>
<name>A0AAD9IM02_PROWI</name>
<keyword evidence="8" id="KW-0472">Membrane</keyword>
<evidence type="ECO:0000256" key="7">
    <source>
        <dbReference type="ARBA" id="ARBA00023054"/>
    </source>
</evidence>
<dbReference type="InterPro" id="IPR011990">
    <property type="entry name" value="TPR-like_helical_dom_sf"/>
</dbReference>
<evidence type="ECO:0000259" key="11">
    <source>
        <dbReference type="Pfam" id="PF09745"/>
    </source>
</evidence>
<sequence>MFDTHALHVQVAEIQAAALAEDASVFDYDAHYDAIQESRDQPKRQEKLQRHSRYIESLLEKAEERKREQDVLFEKRLLKEREAEDHLFGTTERFVTAAYKKKLEEDRLLMEEQKRKCVAEADKVFGEATRLITPSVWALRFSPEWLLATPLFERAGTLYKQAGDLGSARKAFEQAARGHEEQYSGWHAAKDWERAADIAAAQRDAAGAEAYTSAAVDQYVAGGRLAMAADAAARGAKSMEESAPEAASRLYERAVELLDDSEKSGLSGDVYRAAIAHAVRACKWDDAARLLARFAGFSEKMEARNSEAKAHLSAIVVRLHAAQAGEAWTAYQAALGSAAFAAADEALAAEELLAGYRAGSAEAVAAAVQAHATFMHLDNQARRIGLVWS</sequence>
<comment type="subcellular location">
    <subcellularLocation>
        <location evidence="1">Membrane</location>
        <topology evidence="1">Peripheral membrane protein</topology>
    </subcellularLocation>
</comment>
<feature type="domain" description="Nuclear speckle splicing regulatory protein 1 N-terminal" evidence="11">
    <location>
        <begin position="15"/>
        <end position="122"/>
    </location>
</feature>
<keyword evidence="6" id="KW-0653">Protein transport</keyword>
<dbReference type="Pfam" id="PF14938">
    <property type="entry name" value="SNAP"/>
    <property type="match status" value="1"/>
</dbReference>
<gene>
    <name evidence="12" type="ORF">QBZ16_003242</name>
</gene>
<dbReference type="InterPro" id="IPR018612">
    <property type="entry name" value="NSRP1_N"/>
</dbReference>
<dbReference type="EMBL" id="JASFZW010000004">
    <property type="protein sequence ID" value="KAK2078402.1"/>
    <property type="molecule type" value="Genomic_DNA"/>
</dbReference>
<dbReference type="GO" id="GO:0006886">
    <property type="term" value="P:intracellular protein transport"/>
    <property type="evidence" value="ECO:0007669"/>
    <property type="project" value="InterPro"/>
</dbReference>
<evidence type="ECO:0000256" key="3">
    <source>
        <dbReference type="ARBA" id="ARBA00010126"/>
    </source>
</evidence>
<evidence type="ECO:0000256" key="8">
    <source>
        <dbReference type="ARBA" id="ARBA00023136"/>
    </source>
</evidence>
<protein>
    <recommendedName>
        <fullName evidence="9">Gamma-soluble NSF attachment protein</fullName>
    </recommendedName>
    <alternativeName>
        <fullName evidence="10">N-ethylmaleimide-sensitive factor attachment protein gamma</fullName>
    </alternativeName>
</protein>
<dbReference type="GO" id="GO:0005774">
    <property type="term" value="C:vacuolar membrane"/>
    <property type="evidence" value="ECO:0007669"/>
    <property type="project" value="TreeGrafter"/>
</dbReference>
<dbReference type="PANTHER" id="PTHR13768">
    <property type="entry name" value="SOLUBLE NSF ATTACHMENT PROTEIN SNAP"/>
    <property type="match status" value="1"/>
</dbReference>
<evidence type="ECO:0000313" key="12">
    <source>
        <dbReference type="EMBL" id="KAK2078402.1"/>
    </source>
</evidence>
<accession>A0AAD9IM02</accession>
<dbReference type="PANTHER" id="PTHR13768:SF2">
    <property type="entry name" value="GAMMA-SOLUBLE NSF ATTACHMENT PROTEIN"/>
    <property type="match status" value="1"/>
</dbReference>
<evidence type="ECO:0000256" key="5">
    <source>
        <dbReference type="ARBA" id="ARBA00022892"/>
    </source>
</evidence>
<dbReference type="SUPFAM" id="SSF48452">
    <property type="entry name" value="TPR-like"/>
    <property type="match status" value="1"/>
</dbReference>
<evidence type="ECO:0000256" key="2">
    <source>
        <dbReference type="ARBA" id="ARBA00010050"/>
    </source>
</evidence>
<comment type="caution">
    <text evidence="12">The sequence shown here is derived from an EMBL/GenBank/DDBJ whole genome shotgun (WGS) entry which is preliminary data.</text>
</comment>
<evidence type="ECO:0000256" key="1">
    <source>
        <dbReference type="ARBA" id="ARBA00004170"/>
    </source>
</evidence>
<proteinExistence type="inferred from homology"/>
<dbReference type="GO" id="GO:0031201">
    <property type="term" value="C:SNARE complex"/>
    <property type="evidence" value="ECO:0007669"/>
    <property type="project" value="TreeGrafter"/>
</dbReference>